<dbReference type="GO" id="GO:0110154">
    <property type="term" value="P:RNA decapping"/>
    <property type="evidence" value="ECO:0007669"/>
    <property type="project" value="TreeGrafter"/>
</dbReference>
<keyword evidence="3" id="KW-1185">Reference proteome</keyword>
<sequence>MYAIGDIHGSIDELGSLWANIQADLSARPHDAPLVVFLGDYTDRGRDSRGVVEQLIAWRDDTALETRFIYGNHDHCFLTYLSEPLTKSTPTLHWLNPRMGGDKTLASYGIADCSDEDPLAAHPAFTAAVPRQHVTFLRTAERMIRVGSYLFVHAGIRPNVPLPEQEETDLIWIRAPFLDDKTDHGFIVVHGHTPVKEVEHHGNRIAVDTGAVFGGLLSAVVLEDNSASVLDARGLRQLS</sequence>
<feature type="domain" description="Calcineurin-like phosphoesterase" evidence="1">
    <location>
        <begin position="3"/>
        <end position="203"/>
    </location>
</feature>
<dbReference type="SUPFAM" id="SSF56300">
    <property type="entry name" value="Metallo-dependent phosphatases"/>
    <property type="match status" value="1"/>
</dbReference>
<proteinExistence type="predicted"/>
<gene>
    <name evidence="2" type="ORF">GO499_00575</name>
</gene>
<dbReference type="InterPro" id="IPR050126">
    <property type="entry name" value="Ap4A_hydrolase"/>
</dbReference>
<dbReference type="Pfam" id="PF00149">
    <property type="entry name" value="Metallophos"/>
    <property type="match status" value="1"/>
</dbReference>
<dbReference type="InterPro" id="IPR004843">
    <property type="entry name" value="Calcineurin-like_PHP"/>
</dbReference>
<evidence type="ECO:0000259" key="1">
    <source>
        <dbReference type="Pfam" id="PF00149"/>
    </source>
</evidence>
<dbReference type="GO" id="GO:0008803">
    <property type="term" value="F:bis(5'-nucleosyl)-tetraphosphatase (symmetrical) activity"/>
    <property type="evidence" value="ECO:0007669"/>
    <property type="project" value="TreeGrafter"/>
</dbReference>
<accession>A0A6P1T9C4</accession>
<evidence type="ECO:0000313" key="3">
    <source>
        <dbReference type="Proteomes" id="UP000464495"/>
    </source>
</evidence>
<dbReference type="Gene3D" id="3.60.21.10">
    <property type="match status" value="1"/>
</dbReference>
<dbReference type="InterPro" id="IPR029052">
    <property type="entry name" value="Metallo-depent_PP-like"/>
</dbReference>
<protein>
    <submittedName>
        <fullName evidence="2">Serine/threonine protein phosphatase</fullName>
    </submittedName>
</protein>
<organism evidence="2 3">
    <name type="scientific">Algicella marina</name>
    <dbReference type="NCBI Taxonomy" id="2683284"/>
    <lineage>
        <taxon>Bacteria</taxon>
        <taxon>Pseudomonadati</taxon>
        <taxon>Pseudomonadota</taxon>
        <taxon>Alphaproteobacteria</taxon>
        <taxon>Rhodobacterales</taxon>
        <taxon>Paracoccaceae</taxon>
        <taxon>Algicella</taxon>
    </lineage>
</organism>
<dbReference type="PANTHER" id="PTHR42850">
    <property type="entry name" value="METALLOPHOSPHOESTERASE"/>
    <property type="match status" value="1"/>
</dbReference>
<reference evidence="2 3" key="1">
    <citation type="submission" date="2019-12" db="EMBL/GenBank/DDBJ databases">
        <title>Complete genome sequence of Algicella marina strain 9Alg 56(T) isolated from the red alga Tichocarpus crinitus.</title>
        <authorList>
            <person name="Kim S.-G."/>
            <person name="Nedashkovskaya O.I."/>
        </authorList>
    </citation>
    <scope>NUCLEOTIDE SEQUENCE [LARGE SCALE GENOMIC DNA]</scope>
    <source>
        <strain evidence="2 3">9Alg 56</strain>
    </source>
</reference>
<dbReference type="Proteomes" id="UP000464495">
    <property type="component" value="Chromosome"/>
</dbReference>
<evidence type="ECO:0000313" key="2">
    <source>
        <dbReference type="EMBL" id="QHQ37242.1"/>
    </source>
</evidence>
<dbReference type="GO" id="GO:0005737">
    <property type="term" value="C:cytoplasm"/>
    <property type="evidence" value="ECO:0007669"/>
    <property type="project" value="TreeGrafter"/>
</dbReference>
<dbReference type="GO" id="GO:0016791">
    <property type="term" value="F:phosphatase activity"/>
    <property type="evidence" value="ECO:0007669"/>
    <property type="project" value="TreeGrafter"/>
</dbReference>
<dbReference type="CDD" id="cd00144">
    <property type="entry name" value="MPP_PPP_family"/>
    <property type="match status" value="1"/>
</dbReference>
<dbReference type="KEGG" id="amaq:GO499_00575"/>
<dbReference type="PANTHER" id="PTHR42850:SF4">
    <property type="entry name" value="ZINC-DEPENDENT ENDOPOLYPHOSPHATASE"/>
    <property type="match status" value="1"/>
</dbReference>
<dbReference type="AlphaFoldDB" id="A0A6P1T9C4"/>
<dbReference type="EMBL" id="CP046620">
    <property type="protein sequence ID" value="QHQ37242.1"/>
    <property type="molecule type" value="Genomic_DNA"/>
</dbReference>
<name>A0A6P1T9C4_9RHOB</name>